<dbReference type="GO" id="GO:0006542">
    <property type="term" value="P:glutamine biosynthetic process"/>
    <property type="evidence" value="ECO:0007669"/>
    <property type="project" value="InterPro"/>
</dbReference>
<sequence>MANSFTTAEIISYAKDQDVSFVRLAFCDIFGQLKNISVSLSTLERAFSEGVRFDASQIRGFLNVEDSDLLLFPDPTTMTFLPWRPSQGRVIRFYCDIKHPDGRPFVGDTRHMLKKTERELFEKDYEFYLGSELEFYLFKTDENGDPTYEPMDRASYFDIAPLDKGENIRREICLTLEEMGLKFESSHHEKGPGQNEVVFRHSLLLDATDNIISFKAMVKALAARNGLYASFLPKPLFDECSSGFHMNISVSKDGKDMNYYRENVIAGILKHIREITVFLNPIVNSYERLGGYQAPSNLTYGTGNRNLLIRIPMGKGEDSNRIELRSPDNASNPYIAATLLARAAIEGIEQNLKYDDSLAGETLPQSLIEAVEAAESSDFINSVLPEHLVKCFLKAKRQDWIAATQSNNPRVAAREMEFYLT</sequence>
<evidence type="ECO:0000256" key="3">
    <source>
        <dbReference type="ARBA" id="ARBA00022840"/>
    </source>
</evidence>
<keyword evidence="1" id="KW-0436">Ligase</keyword>
<comment type="caution">
    <text evidence="8">The sequence shown here is derived from an EMBL/GenBank/DDBJ whole genome shotgun (WGS) entry which is preliminary data.</text>
</comment>
<evidence type="ECO:0000256" key="2">
    <source>
        <dbReference type="ARBA" id="ARBA00022741"/>
    </source>
</evidence>
<dbReference type="PANTHER" id="PTHR43785">
    <property type="entry name" value="GAMMA-GLUTAMYLPUTRESCINE SYNTHETASE"/>
    <property type="match status" value="1"/>
</dbReference>
<evidence type="ECO:0000256" key="4">
    <source>
        <dbReference type="PROSITE-ProRule" id="PRU01330"/>
    </source>
</evidence>
<comment type="similarity">
    <text evidence="4 5">Belongs to the glutamine synthetase family.</text>
</comment>
<keyword evidence="9" id="KW-1185">Reference proteome</keyword>
<dbReference type="GO" id="GO:0005524">
    <property type="term" value="F:ATP binding"/>
    <property type="evidence" value="ECO:0007669"/>
    <property type="project" value="UniProtKB-KW"/>
</dbReference>
<dbReference type="SMART" id="SM01230">
    <property type="entry name" value="Gln-synt_C"/>
    <property type="match status" value="1"/>
</dbReference>
<feature type="domain" description="GS beta-grasp" evidence="6">
    <location>
        <begin position="17"/>
        <end position="102"/>
    </location>
</feature>
<gene>
    <name evidence="8" type="ORF">FYJ80_10110</name>
</gene>
<dbReference type="PROSITE" id="PS51987">
    <property type="entry name" value="GS_CATALYTIC"/>
    <property type="match status" value="1"/>
</dbReference>
<dbReference type="InterPro" id="IPR036651">
    <property type="entry name" value="Gln_synt_N_sf"/>
</dbReference>
<dbReference type="Gene3D" id="3.10.20.70">
    <property type="entry name" value="Glutamine synthetase, N-terminal domain"/>
    <property type="match status" value="1"/>
</dbReference>
<feature type="domain" description="GS catalytic" evidence="7">
    <location>
        <begin position="109"/>
        <end position="421"/>
    </location>
</feature>
<dbReference type="InterPro" id="IPR008147">
    <property type="entry name" value="Gln_synt_N"/>
</dbReference>
<dbReference type="InterPro" id="IPR008146">
    <property type="entry name" value="Gln_synth_cat_dom"/>
</dbReference>
<dbReference type="Pfam" id="PF03951">
    <property type="entry name" value="Gln-synt_N"/>
    <property type="match status" value="1"/>
</dbReference>
<proteinExistence type="inferred from homology"/>
<evidence type="ECO:0000256" key="5">
    <source>
        <dbReference type="RuleBase" id="RU000384"/>
    </source>
</evidence>
<dbReference type="Proteomes" id="UP000460549">
    <property type="component" value="Unassembled WGS sequence"/>
</dbReference>
<dbReference type="SUPFAM" id="SSF54368">
    <property type="entry name" value="Glutamine synthetase, N-terminal domain"/>
    <property type="match status" value="1"/>
</dbReference>
<dbReference type="GO" id="GO:0004356">
    <property type="term" value="F:glutamine synthetase activity"/>
    <property type="evidence" value="ECO:0007669"/>
    <property type="project" value="InterPro"/>
</dbReference>
<evidence type="ECO:0000313" key="8">
    <source>
        <dbReference type="EMBL" id="MSU07114.1"/>
    </source>
</evidence>
<dbReference type="SUPFAM" id="SSF55931">
    <property type="entry name" value="Glutamine synthetase/guanido kinase"/>
    <property type="match status" value="1"/>
</dbReference>
<accession>A0A7X2TR31</accession>
<dbReference type="RefSeq" id="WP_154426558.1">
    <property type="nucleotide sequence ID" value="NZ_VUNN01000026.1"/>
</dbReference>
<protein>
    <submittedName>
        <fullName evidence="8">Glutamine synthetase</fullName>
    </submittedName>
</protein>
<keyword evidence="2" id="KW-0547">Nucleotide-binding</keyword>
<organism evidence="8 9">
    <name type="scientific">Bullifex porci</name>
    <dbReference type="NCBI Taxonomy" id="2606638"/>
    <lineage>
        <taxon>Bacteria</taxon>
        <taxon>Pseudomonadati</taxon>
        <taxon>Spirochaetota</taxon>
        <taxon>Spirochaetia</taxon>
        <taxon>Spirochaetales</taxon>
        <taxon>Spirochaetaceae</taxon>
        <taxon>Bullifex</taxon>
    </lineage>
</organism>
<dbReference type="PROSITE" id="PS51986">
    <property type="entry name" value="GS_BETA_GRASP"/>
    <property type="match status" value="1"/>
</dbReference>
<evidence type="ECO:0000256" key="1">
    <source>
        <dbReference type="ARBA" id="ARBA00022598"/>
    </source>
</evidence>
<dbReference type="InterPro" id="IPR014746">
    <property type="entry name" value="Gln_synth/guanido_kin_cat_dom"/>
</dbReference>
<dbReference type="Gene3D" id="3.30.590.10">
    <property type="entry name" value="Glutamine synthetase/guanido kinase, catalytic domain"/>
    <property type="match status" value="1"/>
</dbReference>
<dbReference type="EMBL" id="VUNN01000026">
    <property type="protein sequence ID" value="MSU07114.1"/>
    <property type="molecule type" value="Genomic_DNA"/>
</dbReference>
<name>A0A7X2TR31_9SPIO</name>
<evidence type="ECO:0000259" key="7">
    <source>
        <dbReference type="PROSITE" id="PS51987"/>
    </source>
</evidence>
<dbReference type="PANTHER" id="PTHR43785:SF12">
    <property type="entry name" value="TYPE-1 GLUTAMINE SYNTHETASE 2"/>
    <property type="match status" value="1"/>
</dbReference>
<keyword evidence="3" id="KW-0067">ATP-binding</keyword>
<dbReference type="Pfam" id="PF00120">
    <property type="entry name" value="Gln-synt_C"/>
    <property type="match status" value="1"/>
</dbReference>
<evidence type="ECO:0000259" key="6">
    <source>
        <dbReference type="PROSITE" id="PS51986"/>
    </source>
</evidence>
<dbReference type="AlphaFoldDB" id="A0A7X2TR31"/>
<evidence type="ECO:0000313" key="9">
    <source>
        <dbReference type="Proteomes" id="UP000460549"/>
    </source>
</evidence>
<reference evidence="8 9" key="1">
    <citation type="submission" date="2019-08" db="EMBL/GenBank/DDBJ databases">
        <title>In-depth cultivation of the pig gut microbiome towards novel bacterial diversity and tailored functional studies.</title>
        <authorList>
            <person name="Wylensek D."/>
            <person name="Hitch T.C.A."/>
            <person name="Clavel T."/>
        </authorList>
    </citation>
    <scope>NUCLEOTIDE SEQUENCE [LARGE SCALE GENOMIC DNA]</scope>
    <source>
        <strain evidence="8 9">NM-380-WT-3C1</strain>
    </source>
</reference>